<accession>F2PVG8</accession>
<sequence length="156" mass="16787">MQRDMAALGGTPCEDEDPGQKAAFARPPQGHAGQLEPQMESSSLLACCWPSEGRFQIWQRGPLDRWRHNSITIRIKSFPPAPPPTISNNNGLNISGGTPTKRGKSYTETRPTQPCDLTHGYGMHVSAQSDIPDRSHGHATGPTVQPESCSGNGSKA</sequence>
<gene>
    <name evidence="2" type="ORF">TEQG_04896</name>
</gene>
<dbReference type="VEuPathDB" id="FungiDB:TEQG_04896"/>
<evidence type="ECO:0000256" key="1">
    <source>
        <dbReference type="SAM" id="MobiDB-lite"/>
    </source>
</evidence>
<feature type="region of interest" description="Disordered" evidence="1">
    <location>
        <begin position="1"/>
        <end position="38"/>
    </location>
</feature>
<dbReference type="EMBL" id="DS995743">
    <property type="protein sequence ID" value="EGE05886.1"/>
    <property type="molecule type" value="Genomic_DNA"/>
</dbReference>
<name>F2PVG8_TRIEC</name>
<dbReference type="Proteomes" id="UP000009169">
    <property type="component" value="Unassembled WGS sequence"/>
</dbReference>
<feature type="compositionally biased region" description="Polar residues" evidence="1">
    <location>
        <begin position="142"/>
        <end position="156"/>
    </location>
</feature>
<dbReference type="HOGENOM" id="CLU_1687981_0_0_1"/>
<protein>
    <submittedName>
        <fullName evidence="2">Uncharacterized protein</fullName>
    </submittedName>
</protein>
<dbReference type="AlphaFoldDB" id="F2PVG8"/>
<keyword evidence="3" id="KW-1185">Reference proteome</keyword>
<feature type="region of interest" description="Disordered" evidence="1">
    <location>
        <begin position="77"/>
        <end position="156"/>
    </location>
</feature>
<reference evidence="3" key="1">
    <citation type="journal article" date="2012" name="MBio">
        <title>Comparative genome analysis of Trichophyton rubrum and related dermatophytes reveals candidate genes involved in infection.</title>
        <authorList>
            <person name="Martinez D.A."/>
            <person name="Oliver B.G."/>
            <person name="Graeser Y."/>
            <person name="Goldberg J.M."/>
            <person name="Li W."/>
            <person name="Martinez-Rossi N.M."/>
            <person name="Monod M."/>
            <person name="Shelest E."/>
            <person name="Barton R.C."/>
            <person name="Birch E."/>
            <person name="Brakhage A.A."/>
            <person name="Chen Z."/>
            <person name="Gurr S.J."/>
            <person name="Heiman D."/>
            <person name="Heitman J."/>
            <person name="Kosti I."/>
            <person name="Rossi A."/>
            <person name="Saif S."/>
            <person name="Samalova M."/>
            <person name="Saunders C.W."/>
            <person name="Shea T."/>
            <person name="Summerbell R.C."/>
            <person name="Xu J."/>
            <person name="Young S."/>
            <person name="Zeng Q."/>
            <person name="Birren B.W."/>
            <person name="Cuomo C.A."/>
            <person name="White T.C."/>
        </authorList>
    </citation>
    <scope>NUCLEOTIDE SEQUENCE [LARGE SCALE GENOMIC DNA]</scope>
    <source>
        <strain evidence="3">ATCC MYA-4606 / CBS 127.97</strain>
    </source>
</reference>
<evidence type="ECO:0000313" key="2">
    <source>
        <dbReference type="EMBL" id="EGE05886.1"/>
    </source>
</evidence>
<feature type="compositionally biased region" description="Low complexity" evidence="1">
    <location>
        <begin position="86"/>
        <end position="97"/>
    </location>
</feature>
<evidence type="ECO:0000313" key="3">
    <source>
        <dbReference type="Proteomes" id="UP000009169"/>
    </source>
</evidence>
<proteinExistence type="predicted"/>
<organism evidence="2 3">
    <name type="scientific">Trichophyton equinum (strain ATCC MYA-4606 / CBS 127.97)</name>
    <name type="common">Horse ringworm fungus</name>
    <dbReference type="NCBI Taxonomy" id="559882"/>
    <lineage>
        <taxon>Eukaryota</taxon>
        <taxon>Fungi</taxon>
        <taxon>Dikarya</taxon>
        <taxon>Ascomycota</taxon>
        <taxon>Pezizomycotina</taxon>
        <taxon>Eurotiomycetes</taxon>
        <taxon>Eurotiomycetidae</taxon>
        <taxon>Onygenales</taxon>
        <taxon>Arthrodermataceae</taxon>
        <taxon>Trichophyton</taxon>
    </lineage>
</organism>